<keyword evidence="2" id="KW-1185">Reference proteome</keyword>
<organism evidence="1 2">
    <name type="scientific">Phytophthora cactorum</name>
    <dbReference type="NCBI Taxonomy" id="29920"/>
    <lineage>
        <taxon>Eukaryota</taxon>
        <taxon>Sar</taxon>
        <taxon>Stramenopiles</taxon>
        <taxon>Oomycota</taxon>
        <taxon>Peronosporomycetes</taxon>
        <taxon>Peronosporales</taxon>
        <taxon>Peronosporaceae</taxon>
        <taxon>Phytophthora</taxon>
    </lineage>
</organism>
<proteinExistence type="predicted"/>
<comment type="caution">
    <text evidence="1">The sequence shown here is derived from an EMBL/GenBank/DDBJ whole genome shotgun (WGS) entry which is preliminary data.</text>
</comment>
<gene>
    <name evidence="1" type="ORF">PC110_g10523</name>
</gene>
<sequence length="91" mass="9771">MKGTLPVKVTACGNARTVSLTDMYYAAGVAHNLISYGKLDENDYTLAYKDGKRVMAAKTDGSVALDVELHRNVLVVLGSVDKRCVFTSEGS</sequence>
<dbReference type="VEuPathDB" id="FungiDB:PC110_g10523"/>
<dbReference type="EMBL" id="MJFZ01000248">
    <property type="protein sequence ID" value="RAW33158.1"/>
    <property type="molecule type" value="Genomic_DNA"/>
</dbReference>
<name>A0A329SBZ8_9STRA</name>
<dbReference type="OrthoDB" id="117847at2759"/>
<reference evidence="1 2" key="1">
    <citation type="submission" date="2018-01" db="EMBL/GenBank/DDBJ databases">
        <title>Draft genome of the strawberry crown rot pathogen Phytophthora cactorum.</title>
        <authorList>
            <person name="Armitage A.D."/>
            <person name="Lysoe E."/>
            <person name="Nellist C.F."/>
            <person name="Harrison R.J."/>
            <person name="Brurberg M.B."/>
        </authorList>
    </citation>
    <scope>NUCLEOTIDE SEQUENCE [LARGE SCALE GENOMIC DNA]</scope>
    <source>
        <strain evidence="1 2">10300</strain>
    </source>
</reference>
<dbReference type="AlphaFoldDB" id="A0A329SBZ8"/>
<accession>A0A329SBZ8</accession>
<dbReference type="Proteomes" id="UP000251314">
    <property type="component" value="Unassembled WGS sequence"/>
</dbReference>
<protein>
    <submittedName>
        <fullName evidence="1">Uncharacterized protein</fullName>
    </submittedName>
</protein>
<evidence type="ECO:0000313" key="2">
    <source>
        <dbReference type="Proteomes" id="UP000251314"/>
    </source>
</evidence>
<evidence type="ECO:0000313" key="1">
    <source>
        <dbReference type="EMBL" id="RAW33158.1"/>
    </source>
</evidence>